<reference evidence="2 3" key="1">
    <citation type="journal article" date="2011" name="J. Gen. Appl. Microbiol.">
        <title>Draft genome sequencing of the enigmatic yeast Saitoella complicata.</title>
        <authorList>
            <person name="Nishida H."/>
            <person name="Hamamoto M."/>
            <person name="Sugiyama J."/>
        </authorList>
    </citation>
    <scope>NUCLEOTIDE SEQUENCE [LARGE SCALE GENOMIC DNA]</scope>
    <source>
        <strain evidence="2 3">NRRL Y-17804</strain>
    </source>
</reference>
<reference evidence="2 3" key="2">
    <citation type="journal article" date="2014" name="J. Gen. Appl. Microbiol.">
        <title>The early diverging ascomycetous budding yeast Saitoella complicata has three histone deacetylases belonging to the Clr6, Hos2, and Rpd3 lineages.</title>
        <authorList>
            <person name="Nishida H."/>
            <person name="Matsumoto T."/>
            <person name="Kondo S."/>
            <person name="Hamamoto M."/>
            <person name="Yoshikawa H."/>
        </authorList>
    </citation>
    <scope>NUCLEOTIDE SEQUENCE [LARGE SCALE GENOMIC DNA]</scope>
    <source>
        <strain evidence="2 3">NRRL Y-17804</strain>
    </source>
</reference>
<proteinExistence type="predicted"/>
<dbReference type="Proteomes" id="UP000033140">
    <property type="component" value="Unassembled WGS sequence"/>
</dbReference>
<dbReference type="AlphaFoldDB" id="A0A0E9NEZ2"/>
<organism evidence="2 3">
    <name type="scientific">Saitoella complicata (strain BCRC 22490 / CBS 7301 / JCM 7358 / NBRC 10748 / NRRL Y-17804)</name>
    <dbReference type="NCBI Taxonomy" id="698492"/>
    <lineage>
        <taxon>Eukaryota</taxon>
        <taxon>Fungi</taxon>
        <taxon>Dikarya</taxon>
        <taxon>Ascomycota</taxon>
        <taxon>Taphrinomycotina</taxon>
        <taxon>Taphrinomycotina incertae sedis</taxon>
        <taxon>Saitoella</taxon>
    </lineage>
</organism>
<protein>
    <submittedName>
        <fullName evidence="2">Uncharacterized protein</fullName>
    </submittedName>
</protein>
<dbReference type="EMBL" id="BACD03000014">
    <property type="protein sequence ID" value="GAO48291.1"/>
    <property type="molecule type" value="Genomic_DNA"/>
</dbReference>
<gene>
    <name evidence="2" type="ORF">G7K_2469-t1</name>
</gene>
<sequence>MTWTPPPISTASFPDLVRPCPPHTYSWPPANFSRPSGYNAAHHRPPRRRPQLHLRVVSFSTIGSELTSPPPSYERLSINPPRYCHNTRRATTDGVSVDSERRESEPFNPSKILLRKVRRVGVRVVQHCVTSIPPGLQEFHKMGQR</sequence>
<comment type="caution">
    <text evidence="2">The sequence shown here is derived from an EMBL/GenBank/DDBJ whole genome shotgun (WGS) entry which is preliminary data.</text>
</comment>
<evidence type="ECO:0000256" key="1">
    <source>
        <dbReference type="SAM" id="MobiDB-lite"/>
    </source>
</evidence>
<feature type="region of interest" description="Disordered" evidence="1">
    <location>
        <begin position="63"/>
        <end position="106"/>
    </location>
</feature>
<keyword evidence="3" id="KW-1185">Reference proteome</keyword>
<evidence type="ECO:0000313" key="3">
    <source>
        <dbReference type="Proteomes" id="UP000033140"/>
    </source>
</evidence>
<evidence type="ECO:0000313" key="2">
    <source>
        <dbReference type="EMBL" id="GAO48291.1"/>
    </source>
</evidence>
<name>A0A0E9NEZ2_SAICN</name>
<accession>A0A0E9NEZ2</accession>
<reference evidence="2 3" key="3">
    <citation type="journal article" date="2015" name="Genome Announc.">
        <title>Draft Genome Sequence of the Archiascomycetous Yeast Saitoella complicata.</title>
        <authorList>
            <person name="Yamauchi K."/>
            <person name="Kondo S."/>
            <person name="Hamamoto M."/>
            <person name="Takahashi Y."/>
            <person name="Ogura Y."/>
            <person name="Hayashi T."/>
            <person name="Nishida H."/>
        </authorList>
    </citation>
    <scope>NUCLEOTIDE SEQUENCE [LARGE SCALE GENOMIC DNA]</scope>
    <source>
        <strain evidence="2 3">NRRL Y-17804</strain>
    </source>
</reference>